<reference evidence="5" key="1">
    <citation type="journal article" date="2015" name="PLoS ONE">
        <title>An Insight into the Sialome of the Lone Star Tick, Amblyomma americanum, with a Glimpse on Its Time Dependent Gene Expression.</title>
        <authorList>
            <person name="Karim S."/>
            <person name="Ribeiro J.M."/>
        </authorList>
    </citation>
    <scope>NUCLEOTIDE SEQUENCE</scope>
    <source>
        <tissue evidence="5">Salivary gland</tissue>
    </source>
</reference>
<evidence type="ECO:0000313" key="5">
    <source>
        <dbReference type="EMBL" id="JAG91637.1"/>
    </source>
</evidence>
<evidence type="ECO:0000259" key="4">
    <source>
        <dbReference type="SMART" id="SM01318"/>
    </source>
</evidence>
<evidence type="ECO:0000256" key="3">
    <source>
        <dbReference type="SAM" id="SignalP"/>
    </source>
</evidence>
<feature type="chain" id="PRO_5002219777" evidence="3">
    <location>
        <begin position="23"/>
        <end position="101"/>
    </location>
</feature>
<sequence>MRLVVLFAAVPLLFLKYSGVCGQKVTKHQLNDTNSGSCFFNGSKYIQGETMMQNECGAAYCDIEENSLTLVTCSDTTPPPPCVLQQAKGSEYPDCCPGYIC</sequence>
<keyword evidence="2" id="KW-0964">Secreted</keyword>
<feature type="domain" description="Single" evidence="4">
    <location>
        <begin position="38"/>
        <end position="101"/>
    </location>
</feature>
<dbReference type="AlphaFoldDB" id="A0A0C9SCU3"/>
<dbReference type="EMBL" id="GBZX01001103">
    <property type="protein sequence ID" value="JAG91637.1"/>
    <property type="molecule type" value="mRNA"/>
</dbReference>
<accession>A0A0C9SCU3</accession>
<dbReference type="GO" id="GO:0005576">
    <property type="term" value="C:extracellular region"/>
    <property type="evidence" value="ECO:0007669"/>
    <property type="project" value="UniProtKB-SubCell"/>
</dbReference>
<evidence type="ECO:0000256" key="1">
    <source>
        <dbReference type="ARBA" id="ARBA00004613"/>
    </source>
</evidence>
<dbReference type="Pfam" id="PF15430">
    <property type="entry name" value="SVWC"/>
    <property type="match status" value="1"/>
</dbReference>
<dbReference type="InterPro" id="IPR029277">
    <property type="entry name" value="SVWC_dom"/>
</dbReference>
<proteinExistence type="evidence at transcript level"/>
<name>A0A0C9SCU3_AMBAM</name>
<evidence type="ECO:0000256" key="2">
    <source>
        <dbReference type="ARBA" id="ARBA00022525"/>
    </source>
</evidence>
<feature type="signal peptide" evidence="3">
    <location>
        <begin position="1"/>
        <end position="22"/>
    </location>
</feature>
<keyword evidence="3" id="KW-0732">Signal</keyword>
<dbReference type="SMART" id="SM01318">
    <property type="entry name" value="SVWC"/>
    <property type="match status" value="1"/>
</dbReference>
<organism evidence="5">
    <name type="scientific">Amblyomma americanum</name>
    <name type="common">Lone star tick</name>
    <dbReference type="NCBI Taxonomy" id="6943"/>
    <lineage>
        <taxon>Eukaryota</taxon>
        <taxon>Metazoa</taxon>
        <taxon>Ecdysozoa</taxon>
        <taxon>Arthropoda</taxon>
        <taxon>Chelicerata</taxon>
        <taxon>Arachnida</taxon>
        <taxon>Acari</taxon>
        <taxon>Parasitiformes</taxon>
        <taxon>Ixodida</taxon>
        <taxon>Ixodoidea</taxon>
        <taxon>Ixodidae</taxon>
        <taxon>Amblyomminae</taxon>
        <taxon>Amblyomma</taxon>
    </lineage>
</organism>
<protein>
    <submittedName>
        <fullName evidence="5">Putative secreted protein</fullName>
    </submittedName>
</protein>
<comment type="subcellular location">
    <subcellularLocation>
        <location evidence="1">Secreted</location>
    </subcellularLocation>
</comment>